<keyword evidence="2" id="KW-1185">Reference proteome</keyword>
<gene>
    <name evidence="1" type="ORF">Taro_048886</name>
</gene>
<protein>
    <submittedName>
        <fullName evidence="1">Uncharacterized protein</fullName>
    </submittedName>
</protein>
<proteinExistence type="predicted"/>
<name>A0A843X9E1_COLES</name>
<accession>A0A843X9E1</accession>
<evidence type="ECO:0000313" key="1">
    <source>
        <dbReference type="EMBL" id="MQM15933.1"/>
    </source>
</evidence>
<sequence>MDTLTRNYDFHADSCYLITLSQPTGATGVIPYLNTRLNLPQSPGSHRTLRELLRELHHGTAFPRAIQRRYASHDPPTTLQNLLEALETPEREAGAREEENQVRNLPSGEPITCRILRLASTPLPPRTTATLNVHIYCRQDHAVNVHSPGRQSVNGHPWPPTPTELQQVLFHFRTNPALHLVKPHIHTIHSIQPTHIGLTTAATTTIHTIRMDPKSTRRYIWHVFMTWLVGGCDFYRTADTRPSAVQLLLSTVDRCESDGNYHTHEEGDEDV</sequence>
<evidence type="ECO:0000313" key="2">
    <source>
        <dbReference type="Proteomes" id="UP000652761"/>
    </source>
</evidence>
<dbReference type="Proteomes" id="UP000652761">
    <property type="component" value="Unassembled WGS sequence"/>
</dbReference>
<comment type="caution">
    <text evidence="1">The sequence shown here is derived from an EMBL/GenBank/DDBJ whole genome shotgun (WGS) entry which is preliminary data.</text>
</comment>
<dbReference type="EMBL" id="NMUH01006752">
    <property type="protein sequence ID" value="MQM15933.1"/>
    <property type="molecule type" value="Genomic_DNA"/>
</dbReference>
<dbReference type="AlphaFoldDB" id="A0A843X9E1"/>
<organism evidence="1 2">
    <name type="scientific">Colocasia esculenta</name>
    <name type="common">Wild taro</name>
    <name type="synonym">Arum esculentum</name>
    <dbReference type="NCBI Taxonomy" id="4460"/>
    <lineage>
        <taxon>Eukaryota</taxon>
        <taxon>Viridiplantae</taxon>
        <taxon>Streptophyta</taxon>
        <taxon>Embryophyta</taxon>
        <taxon>Tracheophyta</taxon>
        <taxon>Spermatophyta</taxon>
        <taxon>Magnoliopsida</taxon>
        <taxon>Liliopsida</taxon>
        <taxon>Araceae</taxon>
        <taxon>Aroideae</taxon>
        <taxon>Colocasieae</taxon>
        <taxon>Colocasia</taxon>
    </lineage>
</organism>
<reference evidence="1" key="1">
    <citation type="submission" date="2017-07" db="EMBL/GenBank/DDBJ databases">
        <title>Taro Niue Genome Assembly and Annotation.</title>
        <authorList>
            <person name="Atibalentja N."/>
            <person name="Keating K."/>
            <person name="Fields C.J."/>
        </authorList>
    </citation>
    <scope>NUCLEOTIDE SEQUENCE</scope>
    <source>
        <strain evidence="1">Niue_2</strain>
        <tissue evidence="1">Leaf</tissue>
    </source>
</reference>